<dbReference type="Pfam" id="PF00582">
    <property type="entry name" value="Usp"/>
    <property type="match status" value="1"/>
</dbReference>
<evidence type="ECO:0000256" key="1">
    <source>
        <dbReference type="ARBA" id="ARBA00008791"/>
    </source>
</evidence>
<evidence type="ECO:0000259" key="2">
    <source>
        <dbReference type="Pfam" id="PF00582"/>
    </source>
</evidence>
<dbReference type="PANTHER" id="PTHR46268:SF24">
    <property type="entry name" value="UNIVERSAL STRESS PROTEIN"/>
    <property type="match status" value="1"/>
</dbReference>
<dbReference type="RefSeq" id="WP_076608006.1">
    <property type="nucleotide sequence ID" value="NZ_FTNR01000002.1"/>
</dbReference>
<dbReference type="PANTHER" id="PTHR46268">
    <property type="entry name" value="STRESS RESPONSE PROTEIN NHAX"/>
    <property type="match status" value="1"/>
</dbReference>
<name>A0A1N7DKG6_9EURY</name>
<dbReference type="OrthoDB" id="105697at2157"/>
<dbReference type="AlphaFoldDB" id="A0A1N7DKG6"/>
<dbReference type="CDD" id="cd00293">
    <property type="entry name" value="USP-like"/>
    <property type="match status" value="1"/>
</dbReference>
<dbReference type="EMBL" id="FTNR01000002">
    <property type="protein sequence ID" value="SIR76287.1"/>
    <property type="molecule type" value="Genomic_DNA"/>
</dbReference>
<gene>
    <name evidence="3" type="ORF">SAMN05421752_102321</name>
</gene>
<dbReference type="SUPFAM" id="SSF52402">
    <property type="entry name" value="Adenine nucleotide alpha hydrolases-like"/>
    <property type="match status" value="1"/>
</dbReference>
<dbReference type="InterPro" id="IPR014729">
    <property type="entry name" value="Rossmann-like_a/b/a_fold"/>
</dbReference>
<keyword evidence="4" id="KW-1185">Reference proteome</keyword>
<dbReference type="InterPro" id="IPR006016">
    <property type="entry name" value="UspA"/>
</dbReference>
<feature type="domain" description="UspA" evidence="2">
    <location>
        <begin position="1"/>
        <end position="148"/>
    </location>
</feature>
<reference evidence="4" key="1">
    <citation type="submission" date="2017-01" db="EMBL/GenBank/DDBJ databases">
        <authorList>
            <person name="Varghese N."/>
            <person name="Submissions S."/>
        </authorList>
    </citation>
    <scope>NUCLEOTIDE SEQUENCE [LARGE SCALE GENOMIC DNA]</scope>
    <source>
        <strain evidence="4">type strain: HArc-</strain>
    </source>
</reference>
<evidence type="ECO:0000313" key="4">
    <source>
        <dbReference type="Proteomes" id="UP000185936"/>
    </source>
</evidence>
<dbReference type="Gene3D" id="3.40.50.620">
    <property type="entry name" value="HUPs"/>
    <property type="match status" value="1"/>
</dbReference>
<dbReference type="Proteomes" id="UP000185936">
    <property type="component" value="Unassembled WGS sequence"/>
</dbReference>
<sequence length="153" mass="16450">MSRQLLVPVDGSPLSKQALEYAFEIHPDASVVALHVIDPSEPGYSSMTPIDVRNEPPHGSEAWYDRAAEEEALIFDEVRDLAAEHDAALTTESKTGDPAREIVDYAEEHDIDGIVLGGHGRTGPGRLLLGSVAELVVARSPVTVTVVREAADE</sequence>
<comment type="similarity">
    <text evidence="1">Belongs to the universal stress protein A family.</text>
</comment>
<evidence type="ECO:0000313" key="3">
    <source>
        <dbReference type="EMBL" id="SIR76287.1"/>
    </source>
</evidence>
<dbReference type="PRINTS" id="PR01438">
    <property type="entry name" value="UNVRSLSTRESS"/>
</dbReference>
<organism evidence="3 4">
    <name type="scientific">Natronorubrum thiooxidans</name>
    <dbReference type="NCBI Taxonomy" id="308853"/>
    <lineage>
        <taxon>Archaea</taxon>
        <taxon>Methanobacteriati</taxon>
        <taxon>Methanobacteriota</taxon>
        <taxon>Stenosarchaea group</taxon>
        <taxon>Halobacteria</taxon>
        <taxon>Halobacteriales</taxon>
        <taxon>Natrialbaceae</taxon>
        <taxon>Natronorubrum</taxon>
    </lineage>
</organism>
<protein>
    <submittedName>
        <fullName evidence="3">Nucleotide-binding universal stress protein, UspA family</fullName>
    </submittedName>
</protein>
<dbReference type="InterPro" id="IPR006015">
    <property type="entry name" value="Universal_stress_UspA"/>
</dbReference>
<dbReference type="STRING" id="308853.SAMN05421752_102321"/>
<proteinExistence type="inferred from homology"/>
<accession>A0A1N7DKG6</accession>